<accession>A0A835IT83</accession>
<evidence type="ECO:0000313" key="4">
    <source>
        <dbReference type="EMBL" id="KAF9621857.1"/>
    </source>
</evidence>
<dbReference type="PROSITE" id="PS51375">
    <property type="entry name" value="PPR"/>
    <property type="match status" value="3"/>
</dbReference>
<comment type="similarity">
    <text evidence="1">Belongs to the PPR family. P subfamily.</text>
</comment>
<dbReference type="AlphaFoldDB" id="A0A835IT83"/>
<gene>
    <name evidence="4" type="ORF">IFM89_028445</name>
</gene>
<dbReference type="Pfam" id="PF13041">
    <property type="entry name" value="PPR_2"/>
    <property type="match status" value="1"/>
</dbReference>
<dbReference type="NCBIfam" id="TIGR00756">
    <property type="entry name" value="PPR"/>
    <property type="match status" value="3"/>
</dbReference>
<dbReference type="Gene3D" id="1.25.40.10">
    <property type="entry name" value="Tetratricopeptide repeat domain"/>
    <property type="match status" value="1"/>
</dbReference>
<evidence type="ECO:0000256" key="1">
    <source>
        <dbReference type="ARBA" id="ARBA00007626"/>
    </source>
</evidence>
<sequence>MEMKSKGYNFDSFGYCTVISVLAKLGLTREANYCIGEMVRNGIGLDLVAYNTLFNVYCREGKLENAFGLANELQKCGMESDQYTHTILVDGMCRSGDMDGAERHLKLMEMKGFKSNFVASNCLLNGLCQAMKVFGRMEYKDDFTYSCKAKQFFAAARLIKTSLIEDVKVLKSAQKATVFGLRSTGYKREASQLQSAITVAKYTRY</sequence>
<evidence type="ECO:0000256" key="2">
    <source>
        <dbReference type="ARBA" id="ARBA00022737"/>
    </source>
</evidence>
<dbReference type="InterPro" id="IPR011990">
    <property type="entry name" value="TPR-like_helical_dom_sf"/>
</dbReference>
<dbReference type="OrthoDB" id="185373at2759"/>
<keyword evidence="5" id="KW-1185">Reference proteome</keyword>
<protein>
    <recommendedName>
        <fullName evidence="6">Pentatricopeptide repeat-containing protein</fullName>
    </recommendedName>
</protein>
<dbReference type="InterPro" id="IPR050872">
    <property type="entry name" value="PPR_P_subfamily"/>
</dbReference>
<dbReference type="Proteomes" id="UP000631114">
    <property type="component" value="Unassembled WGS sequence"/>
</dbReference>
<evidence type="ECO:0000313" key="5">
    <source>
        <dbReference type="Proteomes" id="UP000631114"/>
    </source>
</evidence>
<feature type="repeat" description="PPR" evidence="3">
    <location>
        <begin position="81"/>
        <end position="115"/>
    </location>
</feature>
<proteinExistence type="inferred from homology"/>
<feature type="repeat" description="PPR" evidence="3">
    <location>
        <begin position="46"/>
        <end position="80"/>
    </location>
</feature>
<dbReference type="PANTHER" id="PTHR46128">
    <property type="entry name" value="MITOCHONDRIAL GROUP I INTRON SPLICING FACTOR CCM1"/>
    <property type="match status" value="1"/>
</dbReference>
<dbReference type="EMBL" id="JADFTS010000002">
    <property type="protein sequence ID" value="KAF9621857.1"/>
    <property type="molecule type" value="Genomic_DNA"/>
</dbReference>
<evidence type="ECO:0000256" key="3">
    <source>
        <dbReference type="PROSITE-ProRule" id="PRU00708"/>
    </source>
</evidence>
<dbReference type="PANTHER" id="PTHR46128:SF211">
    <property type="entry name" value="PENTACOTRIPEPTIDE-REPEAT REGION OF PRORP DOMAIN-CONTAINING PROTEIN"/>
    <property type="match status" value="1"/>
</dbReference>
<dbReference type="Pfam" id="PF01535">
    <property type="entry name" value="PPR"/>
    <property type="match status" value="1"/>
</dbReference>
<reference evidence="4 5" key="1">
    <citation type="submission" date="2020-10" db="EMBL/GenBank/DDBJ databases">
        <title>The Coptis chinensis genome and diversification of protoberbering-type alkaloids.</title>
        <authorList>
            <person name="Wang B."/>
            <person name="Shu S."/>
            <person name="Song C."/>
            <person name="Liu Y."/>
        </authorList>
    </citation>
    <scope>NUCLEOTIDE SEQUENCE [LARGE SCALE GENOMIC DNA]</scope>
    <source>
        <strain evidence="4">HL-2020</strain>
        <tissue evidence="4">Leaf</tissue>
    </source>
</reference>
<evidence type="ECO:0008006" key="6">
    <source>
        <dbReference type="Google" id="ProtNLM"/>
    </source>
</evidence>
<name>A0A835IT83_9MAGN</name>
<keyword evidence="2" id="KW-0677">Repeat</keyword>
<dbReference type="InterPro" id="IPR002885">
    <property type="entry name" value="PPR_rpt"/>
</dbReference>
<feature type="repeat" description="PPR" evidence="3">
    <location>
        <begin position="11"/>
        <end position="45"/>
    </location>
</feature>
<comment type="caution">
    <text evidence="4">The sequence shown here is derived from an EMBL/GenBank/DDBJ whole genome shotgun (WGS) entry which is preliminary data.</text>
</comment>
<organism evidence="4 5">
    <name type="scientific">Coptis chinensis</name>
    <dbReference type="NCBI Taxonomy" id="261450"/>
    <lineage>
        <taxon>Eukaryota</taxon>
        <taxon>Viridiplantae</taxon>
        <taxon>Streptophyta</taxon>
        <taxon>Embryophyta</taxon>
        <taxon>Tracheophyta</taxon>
        <taxon>Spermatophyta</taxon>
        <taxon>Magnoliopsida</taxon>
        <taxon>Ranunculales</taxon>
        <taxon>Ranunculaceae</taxon>
        <taxon>Coptidoideae</taxon>
        <taxon>Coptis</taxon>
    </lineage>
</organism>